<dbReference type="Pfam" id="PF00528">
    <property type="entry name" value="BPD_transp_1"/>
    <property type="match status" value="1"/>
</dbReference>
<feature type="transmembrane region" description="Helical" evidence="7">
    <location>
        <begin position="56"/>
        <end position="78"/>
    </location>
</feature>
<accession>A0A2S5RH92</accession>
<keyword evidence="5 7" id="KW-1133">Transmembrane helix</keyword>
<dbReference type="InterPro" id="IPR051393">
    <property type="entry name" value="ABC_transporter_permease"/>
</dbReference>
<feature type="transmembrane region" description="Helical" evidence="7">
    <location>
        <begin position="202"/>
        <end position="228"/>
    </location>
</feature>
<feature type="transmembrane region" description="Helical" evidence="7">
    <location>
        <begin position="117"/>
        <end position="136"/>
    </location>
</feature>
<evidence type="ECO:0000256" key="2">
    <source>
        <dbReference type="ARBA" id="ARBA00022448"/>
    </source>
</evidence>
<evidence type="ECO:0000256" key="4">
    <source>
        <dbReference type="ARBA" id="ARBA00022692"/>
    </source>
</evidence>
<evidence type="ECO:0000259" key="9">
    <source>
        <dbReference type="PROSITE" id="PS50928"/>
    </source>
</evidence>
<evidence type="ECO:0000313" key="10">
    <source>
        <dbReference type="EMBL" id="PPE06657.1"/>
    </source>
</evidence>
<feature type="domain" description="ABC transmembrane type-1" evidence="9">
    <location>
        <begin position="114"/>
        <end position="334"/>
    </location>
</feature>
<sequence length="346" mass="39839">MQNNDWSKKTKTKEFNELKDNPKGIQDKKNSDFRPKFLAPKPKNMEKSKFDFLNQLLWITPGLIFVLIFSYFSIFIVFRYGFSDGGSVGNFVFSFQQIKFILFEDQTREFVYSLRNTFIYVVISVPISLFIALFTAKALSNLLSKKAYGFFQSTLFLPYVTSSLAVAMVFSTLFLNGGDPVINTFMKIFIKDFNVNWREPKYTMILLVIFGVWRMLPFKIIMFTSAFLRVDKRLYQAASLDGTPKWQQFWKISLPQILPVIIYMITTSIIGGFKFMPLGLFNNYAEARQSSAQTAVYYIFDKVNPSGGGIPSYGKAGAASIVLMVLTLLMTIFNKKLSKFLNKKYR</sequence>
<evidence type="ECO:0000256" key="7">
    <source>
        <dbReference type="RuleBase" id="RU363032"/>
    </source>
</evidence>
<comment type="subcellular location">
    <subcellularLocation>
        <location evidence="1 7">Cell membrane</location>
        <topology evidence="1 7">Multi-pass membrane protein</topology>
    </subcellularLocation>
</comment>
<dbReference type="PROSITE" id="PS50928">
    <property type="entry name" value="ABC_TM1"/>
    <property type="match status" value="1"/>
</dbReference>
<organism evidence="10 11">
    <name type="scientific">Mesoplasma corruscae</name>
    <dbReference type="NCBI Taxonomy" id="216874"/>
    <lineage>
        <taxon>Bacteria</taxon>
        <taxon>Bacillati</taxon>
        <taxon>Mycoplasmatota</taxon>
        <taxon>Mollicutes</taxon>
        <taxon>Entomoplasmatales</taxon>
        <taxon>Entomoplasmataceae</taxon>
        <taxon>Mesoplasma</taxon>
    </lineage>
</organism>
<dbReference type="GO" id="GO:0005886">
    <property type="term" value="C:plasma membrane"/>
    <property type="evidence" value="ECO:0007669"/>
    <property type="project" value="UniProtKB-SubCell"/>
</dbReference>
<dbReference type="EMBL" id="PHNF01000001">
    <property type="protein sequence ID" value="PPE06657.1"/>
    <property type="molecule type" value="Genomic_DNA"/>
</dbReference>
<evidence type="ECO:0000256" key="6">
    <source>
        <dbReference type="ARBA" id="ARBA00023136"/>
    </source>
</evidence>
<feature type="transmembrane region" description="Helical" evidence="7">
    <location>
        <begin position="156"/>
        <end position="175"/>
    </location>
</feature>
<keyword evidence="2 7" id="KW-0813">Transport</keyword>
<dbReference type="GO" id="GO:0055085">
    <property type="term" value="P:transmembrane transport"/>
    <property type="evidence" value="ECO:0007669"/>
    <property type="project" value="InterPro"/>
</dbReference>
<dbReference type="AlphaFoldDB" id="A0A2S5RH92"/>
<reference evidence="10 11" key="1">
    <citation type="submission" date="2017-11" db="EMBL/GenBank/DDBJ databases">
        <title>Genome sequence of Mesoplasma corruscae ELCA-2 (ATCC 49579).</title>
        <authorList>
            <person name="Lo W.-S."/>
            <person name="Kuo C.-H."/>
        </authorList>
    </citation>
    <scope>NUCLEOTIDE SEQUENCE [LARGE SCALE GENOMIC DNA]</scope>
    <source>
        <strain evidence="10 11">ELCA-2</strain>
    </source>
</reference>
<protein>
    <submittedName>
        <fullName evidence="10">sn-glycerol-3-phosphate ABC transporter permease</fullName>
    </submittedName>
</protein>
<evidence type="ECO:0000256" key="3">
    <source>
        <dbReference type="ARBA" id="ARBA00022475"/>
    </source>
</evidence>
<keyword evidence="11" id="KW-1185">Reference proteome</keyword>
<evidence type="ECO:0000256" key="8">
    <source>
        <dbReference type="SAM" id="MobiDB-lite"/>
    </source>
</evidence>
<feature type="region of interest" description="Disordered" evidence="8">
    <location>
        <begin position="1"/>
        <end position="33"/>
    </location>
</feature>
<feature type="transmembrane region" description="Helical" evidence="7">
    <location>
        <begin position="316"/>
        <end position="334"/>
    </location>
</feature>
<keyword evidence="3" id="KW-1003">Cell membrane</keyword>
<dbReference type="InterPro" id="IPR035906">
    <property type="entry name" value="MetI-like_sf"/>
</dbReference>
<feature type="transmembrane region" description="Helical" evidence="7">
    <location>
        <begin position="249"/>
        <end position="273"/>
    </location>
</feature>
<comment type="caution">
    <text evidence="10">The sequence shown here is derived from an EMBL/GenBank/DDBJ whole genome shotgun (WGS) entry which is preliminary data.</text>
</comment>
<keyword evidence="6 7" id="KW-0472">Membrane</keyword>
<dbReference type="Proteomes" id="UP000239785">
    <property type="component" value="Unassembled WGS sequence"/>
</dbReference>
<dbReference type="PANTHER" id="PTHR30193">
    <property type="entry name" value="ABC TRANSPORTER PERMEASE PROTEIN"/>
    <property type="match status" value="1"/>
</dbReference>
<name>A0A2S5RH92_9MOLU</name>
<dbReference type="PANTHER" id="PTHR30193:SF37">
    <property type="entry name" value="INNER MEMBRANE ABC TRANSPORTER PERMEASE PROTEIN YCJO"/>
    <property type="match status" value="1"/>
</dbReference>
<proteinExistence type="inferred from homology"/>
<dbReference type="RefSeq" id="WP_104207832.1">
    <property type="nucleotide sequence ID" value="NZ_PHNF01000001.1"/>
</dbReference>
<dbReference type="Gene3D" id="1.10.3720.10">
    <property type="entry name" value="MetI-like"/>
    <property type="match status" value="1"/>
</dbReference>
<keyword evidence="4 7" id="KW-0812">Transmembrane</keyword>
<evidence type="ECO:0000256" key="1">
    <source>
        <dbReference type="ARBA" id="ARBA00004651"/>
    </source>
</evidence>
<dbReference type="SUPFAM" id="SSF161098">
    <property type="entry name" value="MetI-like"/>
    <property type="match status" value="1"/>
</dbReference>
<dbReference type="OrthoDB" id="42615at2"/>
<evidence type="ECO:0000313" key="11">
    <source>
        <dbReference type="Proteomes" id="UP000239785"/>
    </source>
</evidence>
<dbReference type="InterPro" id="IPR000515">
    <property type="entry name" value="MetI-like"/>
</dbReference>
<evidence type="ECO:0000256" key="5">
    <source>
        <dbReference type="ARBA" id="ARBA00022989"/>
    </source>
</evidence>
<dbReference type="CDD" id="cd06261">
    <property type="entry name" value="TM_PBP2"/>
    <property type="match status" value="1"/>
</dbReference>
<gene>
    <name evidence="10" type="primary">ugpA</name>
    <name evidence="10" type="ORF">MCORR_v1c02880</name>
</gene>
<comment type="similarity">
    <text evidence="7">Belongs to the binding-protein-dependent transport system permease family.</text>
</comment>